<feature type="domain" description="Integrase zinc-binding" evidence="1">
    <location>
        <begin position="453"/>
        <end position="508"/>
    </location>
</feature>
<keyword evidence="2" id="KW-0808">Transferase</keyword>
<accession>A0ABQ5GIG4</accession>
<dbReference type="Pfam" id="PF17921">
    <property type="entry name" value="Integrase_H2C2"/>
    <property type="match status" value="1"/>
</dbReference>
<protein>
    <submittedName>
        <fullName evidence="2">Reverse transcriptase domain-containing protein</fullName>
    </submittedName>
</protein>
<evidence type="ECO:0000313" key="2">
    <source>
        <dbReference type="EMBL" id="GJT74959.1"/>
    </source>
</evidence>
<comment type="caution">
    <text evidence="2">The sequence shown here is derived from an EMBL/GenBank/DDBJ whole genome shotgun (WGS) entry which is preliminary data.</text>
</comment>
<keyword evidence="2" id="KW-0548">Nucleotidyltransferase</keyword>
<dbReference type="InterPro" id="IPR041588">
    <property type="entry name" value="Integrase_H2C2"/>
</dbReference>
<reference evidence="2" key="2">
    <citation type="submission" date="2022-01" db="EMBL/GenBank/DDBJ databases">
        <authorList>
            <person name="Yamashiro T."/>
            <person name="Shiraishi A."/>
            <person name="Satake H."/>
            <person name="Nakayama K."/>
        </authorList>
    </citation>
    <scope>NUCLEOTIDE SEQUENCE</scope>
</reference>
<reference evidence="2" key="1">
    <citation type="journal article" date="2022" name="Int. J. Mol. Sci.">
        <title>Draft Genome of Tanacetum Coccineum: Genomic Comparison of Closely Related Tanacetum-Family Plants.</title>
        <authorList>
            <person name="Yamashiro T."/>
            <person name="Shiraishi A."/>
            <person name="Nakayama K."/>
            <person name="Satake H."/>
        </authorList>
    </citation>
    <scope>NUCLEOTIDE SEQUENCE</scope>
</reference>
<organism evidence="2 3">
    <name type="scientific">Tanacetum coccineum</name>
    <dbReference type="NCBI Taxonomy" id="301880"/>
    <lineage>
        <taxon>Eukaryota</taxon>
        <taxon>Viridiplantae</taxon>
        <taxon>Streptophyta</taxon>
        <taxon>Embryophyta</taxon>
        <taxon>Tracheophyta</taxon>
        <taxon>Spermatophyta</taxon>
        <taxon>Magnoliopsida</taxon>
        <taxon>eudicotyledons</taxon>
        <taxon>Gunneridae</taxon>
        <taxon>Pentapetalae</taxon>
        <taxon>asterids</taxon>
        <taxon>campanulids</taxon>
        <taxon>Asterales</taxon>
        <taxon>Asteraceae</taxon>
        <taxon>Asteroideae</taxon>
        <taxon>Anthemideae</taxon>
        <taxon>Anthemidinae</taxon>
        <taxon>Tanacetum</taxon>
    </lineage>
</organism>
<evidence type="ECO:0000313" key="3">
    <source>
        <dbReference type="Proteomes" id="UP001151760"/>
    </source>
</evidence>
<name>A0ABQ5GIG4_9ASTR</name>
<dbReference type="GO" id="GO:0003964">
    <property type="term" value="F:RNA-directed DNA polymerase activity"/>
    <property type="evidence" value="ECO:0007669"/>
    <property type="project" value="UniProtKB-KW"/>
</dbReference>
<dbReference type="PANTHER" id="PTHR48475">
    <property type="entry name" value="RIBONUCLEASE H"/>
    <property type="match status" value="1"/>
</dbReference>
<dbReference type="Proteomes" id="UP001151760">
    <property type="component" value="Unassembled WGS sequence"/>
</dbReference>
<evidence type="ECO:0000259" key="1">
    <source>
        <dbReference type="Pfam" id="PF17921"/>
    </source>
</evidence>
<dbReference type="PANTHER" id="PTHR48475:SF1">
    <property type="entry name" value="RNASE H TYPE-1 DOMAIN-CONTAINING PROTEIN"/>
    <property type="match status" value="1"/>
</dbReference>
<dbReference type="Gene3D" id="1.10.340.70">
    <property type="match status" value="1"/>
</dbReference>
<sequence>MMMWVVDRVVAPTLSSVIAIPETANEFASKAFSQHENESLTDAWLRMKEMLRNCHGHNLSKGNIIKIFYHGLNKITQEVLNAAASGIFLYKTPNQAYQLLEDKVLLKLDWAKNQKTKSSLKKTVAFTAEGSSNSDTEKIMARMDAMTMKIDAQYKDFQSRSKQSNLDDDDIPMSREEKAKFMQTFCHEGSEILHSIEGTILEEKLFVEFDEFMAMITDENSESKSDIEEPPFKKLTFNTDYKIKTSLEEPPTDLELKPLLDNLEYVFLEEPSFLPVIISSQLSEENKNKLISILKIHNQAFAWKTTDIPRILLSKTIMHADHSALRHLFKKQDAKPRLIRWIFLLQEFDIEIKDRKGIENVEVYHLSQIKNDETSDDGEVDDNFLGETLMEINTEEEPWFADFTNYLTSNIIPKAMTYQQKNNFFSYNKHYFWEEPYLFKVCSDGMIRRCISRPETQTILDQCHHGLTGGHYGPNTTAKKVLDSGFYWPTIIKEAQTQVRLCEACQKAGNISKRDEMPLNNIQEARILSALYETTPNLARGIIGESIVLPVGNNVGTLRSTPSVGAKPGCFFHALVRGSRNQHLNDFLKLVDFNLTLTVENREERAALFSIFSSAIQALAIGLRRLPAGSFTIWVASFYRFLA</sequence>
<keyword evidence="2" id="KW-0695">RNA-directed DNA polymerase</keyword>
<gene>
    <name evidence="2" type="ORF">Tco_1041684</name>
</gene>
<proteinExistence type="predicted"/>
<dbReference type="EMBL" id="BQNB010018487">
    <property type="protein sequence ID" value="GJT74959.1"/>
    <property type="molecule type" value="Genomic_DNA"/>
</dbReference>
<keyword evidence="3" id="KW-1185">Reference proteome</keyword>